<sequence>MFTCSKCHLNMTDRHDYLRHIKIGHFGLTKFPCGFPSCHRILRSVGALRAHIRYKHENNKPIDLPKNKRKTWKPKLKNTRKVTPKIFHPSSSCKPSISGNSFETESMIISPENCLESCTPSVNSQAEISHGMRFAAKFYDYPDIARIRSNEIINDTSKLLNDSLGGLEHDILKVLEEDGVKMNTKEKIKKLCTERRNVLDNFKTEYLCLNSFEKLGTYISPQTYLLGERNDYVSQTGLRKLKRIPVTAQVIPLRKSLKKFLEQPLILDETLNYLNMLRADNCIISNFVQGQLWRELSSQDGDRIVLPLIIYSDDYENNNVLGSHKGISKCCAVYAYIPCLPPRFVSKLENILLFVLFNTLDRKYVNDKVLMSAVEDELKFLEQVGIEVECRSGKQIIFFRLALITGDNLGLHSLLGFSQSFNHKRFCRFCLCHKNEIHRITHENQVQLRNINNYEAELKQNDSTLTGIIAKCQLQSVGGFHPVKNLYVDNTHDILEGVCRYDLALILNYFIKTKKIFDLTNLNERLRGFNYGSVKNVPAEITSMHLTNKAIIMSASEMLTLVRYLPLIIAHKIPEKDDVWQLLLSLKEIIDIVTSYDVDNDCWQVLQVKIDEYLRLLGRIFPRCFKPKHHFLVHYPQVMFLCGPLGKISTIRCEGKHREGKITSKTSISRVNVCKTIAIKHQLRFNYRLINKCIPTKLEYEENSIREIEMICTHGFHDIRSLSTFFDKPPQTIIPTVKKIKIEEYEIQKRDIIAIAYEDGLLFYQVDTIIIDETGDDCIIITKLLHNIFLDEFTQAYKLGGMEYSWTILHSKHVKEAFITKLVRSVHGKYILKTWC</sequence>
<evidence type="ECO:0000313" key="3">
    <source>
        <dbReference type="EMBL" id="JAG79887.1"/>
    </source>
</evidence>
<dbReference type="PANTHER" id="PTHR31912:SF34">
    <property type="entry name" value="NOTOCHORD-RELATED PROTEIN"/>
    <property type="match status" value="1"/>
</dbReference>
<keyword evidence="1" id="KW-0862">Zinc</keyword>
<reference evidence="3" key="1">
    <citation type="submission" date="2015-01" db="EMBL/GenBank/DDBJ databases">
        <title>Transcriptome Assembly of Fopius arisanus.</title>
        <authorList>
            <person name="Geib S."/>
        </authorList>
    </citation>
    <scope>NUCLEOTIDE SEQUENCE</scope>
</reference>
<feature type="domain" description="C2H2-type" evidence="2">
    <location>
        <begin position="31"/>
        <end position="61"/>
    </location>
</feature>
<dbReference type="InterPro" id="IPR013087">
    <property type="entry name" value="Znf_C2H2_type"/>
</dbReference>
<gene>
    <name evidence="3" type="primary">ZNF687</name>
    <name evidence="3" type="ORF">g.5964</name>
</gene>
<keyword evidence="1" id="KW-0479">Metal-binding</keyword>
<dbReference type="PANTHER" id="PTHR31912">
    <property type="entry name" value="IP13529P"/>
    <property type="match status" value="1"/>
</dbReference>
<dbReference type="SMART" id="SM00355">
    <property type="entry name" value="ZnF_C2H2"/>
    <property type="match status" value="2"/>
</dbReference>
<evidence type="ECO:0000256" key="1">
    <source>
        <dbReference type="PROSITE-ProRule" id="PRU00042"/>
    </source>
</evidence>
<dbReference type="AlphaFoldDB" id="A0A0C9RNU9"/>
<accession>A0A0C9RNU9</accession>
<protein>
    <submittedName>
        <fullName evidence="3">ZNF687 protein</fullName>
    </submittedName>
</protein>
<proteinExistence type="predicted"/>
<dbReference type="GO" id="GO:0008270">
    <property type="term" value="F:zinc ion binding"/>
    <property type="evidence" value="ECO:0007669"/>
    <property type="project" value="UniProtKB-KW"/>
</dbReference>
<evidence type="ECO:0000259" key="2">
    <source>
        <dbReference type="PROSITE" id="PS50157"/>
    </source>
</evidence>
<dbReference type="EMBL" id="GBYB01010120">
    <property type="protein sequence ID" value="JAG79887.1"/>
    <property type="molecule type" value="Transcribed_RNA"/>
</dbReference>
<keyword evidence="1" id="KW-0863">Zinc-finger</keyword>
<dbReference type="Gene3D" id="3.30.160.60">
    <property type="entry name" value="Classic Zinc Finger"/>
    <property type="match status" value="1"/>
</dbReference>
<organism evidence="3">
    <name type="scientific">Fopius arisanus</name>
    <dbReference type="NCBI Taxonomy" id="64838"/>
    <lineage>
        <taxon>Eukaryota</taxon>
        <taxon>Metazoa</taxon>
        <taxon>Ecdysozoa</taxon>
        <taxon>Arthropoda</taxon>
        <taxon>Hexapoda</taxon>
        <taxon>Insecta</taxon>
        <taxon>Pterygota</taxon>
        <taxon>Neoptera</taxon>
        <taxon>Endopterygota</taxon>
        <taxon>Hymenoptera</taxon>
        <taxon>Apocrita</taxon>
        <taxon>Ichneumonoidea</taxon>
        <taxon>Braconidae</taxon>
        <taxon>Opiinae</taxon>
        <taxon>Fopius</taxon>
    </lineage>
</organism>
<dbReference type="PROSITE" id="PS00028">
    <property type="entry name" value="ZINC_FINGER_C2H2_1"/>
    <property type="match status" value="2"/>
</dbReference>
<dbReference type="PROSITE" id="PS50157">
    <property type="entry name" value="ZINC_FINGER_C2H2_2"/>
    <property type="match status" value="1"/>
</dbReference>
<name>A0A0C9RNU9_9HYME</name>